<dbReference type="GO" id="GO:0009236">
    <property type="term" value="P:cobalamin biosynthetic process"/>
    <property type="evidence" value="ECO:0007669"/>
    <property type="project" value="UniProtKB-UniRule"/>
</dbReference>
<dbReference type="OrthoDB" id="9794626at2"/>
<dbReference type="Proteomes" id="UP000070371">
    <property type="component" value="Chromosome"/>
</dbReference>
<gene>
    <name evidence="19" type="primary">cobS</name>
    <name evidence="20" type="ORF">RC74_10735</name>
</gene>
<evidence type="ECO:0000256" key="10">
    <source>
        <dbReference type="ARBA" id="ARBA00022692"/>
    </source>
</evidence>
<keyword evidence="21" id="KW-1185">Reference proteome</keyword>
<keyword evidence="10 19" id="KW-0812">Transmembrane</keyword>
<evidence type="ECO:0000256" key="17">
    <source>
        <dbReference type="ARBA" id="ARBA00048623"/>
    </source>
</evidence>
<dbReference type="PANTHER" id="PTHR34148">
    <property type="entry name" value="ADENOSYLCOBINAMIDE-GDP RIBAZOLETRANSFERASE"/>
    <property type="match status" value="1"/>
</dbReference>
<dbReference type="RefSeq" id="WP_039001101.1">
    <property type="nucleotide sequence ID" value="NZ_CP014327.1"/>
</dbReference>
<reference evidence="20 21" key="1">
    <citation type="submission" date="2016-02" db="EMBL/GenBank/DDBJ databases">
        <title>Complete genome sequence of Halocynthiibacter arcticus PAMC 20958t from arctic marine sediment.</title>
        <authorList>
            <person name="Lee Y.M."/>
            <person name="Baek K."/>
            <person name="Lee H.K."/>
            <person name="Shin S.C."/>
        </authorList>
    </citation>
    <scope>NUCLEOTIDE SEQUENCE [LARGE SCALE GENOMIC DNA]</scope>
    <source>
        <strain evidence="20">PAMC 20958</strain>
    </source>
</reference>
<keyword evidence="13 19" id="KW-0472">Membrane</keyword>
<dbReference type="NCBIfam" id="TIGR00317">
    <property type="entry name" value="cobS"/>
    <property type="match status" value="1"/>
</dbReference>
<evidence type="ECO:0000256" key="6">
    <source>
        <dbReference type="ARBA" id="ARBA00015850"/>
    </source>
</evidence>
<keyword evidence="9 19" id="KW-0808">Transferase</keyword>
<comment type="pathway">
    <text evidence="3 19">Cofactor biosynthesis; adenosylcobalamin biosynthesis; adenosylcobalamin from cob(II)yrinate a,c-diamide: step 7/7.</text>
</comment>
<dbReference type="STRING" id="1579316.RC74_10735"/>
<comment type="subcellular location">
    <subcellularLocation>
        <location evidence="2 19">Cell membrane</location>
        <topology evidence="2 19">Multi-pass membrane protein</topology>
    </subcellularLocation>
</comment>
<organism evidence="20 21">
    <name type="scientific">Falsihalocynthiibacter arcticus</name>
    <dbReference type="NCBI Taxonomy" id="1579316"/>
    <lineage>
        <taxon>Bacteria</taxon>
        <taxon>Pseudomonadati</taxon>
        <taxon>Pseudomonadota</taxon>
        <taxon>Alphaproteobacteria</taxon>
        <taxon>Rhodobacterales</taxon>
        <taxon>Roseobacteraceae</taxon>
        <taxon>Falsihalocynthiibacter</taxon>
    </lineage>
</organism>
<dbReference type="EC" id="2.7.8.26" evidence="5 19"/>
<comment type="caution">
    <text evidence="19">Lacks conserved residue(s) required for the propagation of feature annotation.</text>
</comment>
<evidence type="ECO:0000256" key="3">
    <source>
        <dbReference type="ARBA" id="ARBA00004663"/>
    </source>
</evidence>
<evidence type="ECO:0000256" key="9">
    <source>
        <dbReference type="ARBA" id="ARBA00022679"/>
    </source>
</evidence>
<dbReference type="InterPro" id="IPR003805">
    <property type="entry name" value="CobS"/>
</dbReference>
<evidence type="ECO:0000256" key="15">
    <source>
        <dbReference type="ARBA" id="ARBA00032605"/>
    </source>
</evidence>
<keyword evidence="8 19" id="KW-0169">Cobalamin biosynthesis</keyword>
<comment type="catalytic activity">
    <reaction evidence="18 19">
        <text>alpha-ribazole 5'-phosphate + adenosylcob(III)inamide-GDP = adenosylcob(III)alamin 5'-phosphate + GMP + H(+)</text>
        <dbReference type="Rhea" id="RHEA:23560"/>
        <dbReference type="ChEBI" id="CHEBI:15378"/>
        <dbReference type="ChEBI" id="CHEBI:57918"/>
        <dbReference type="ChEBI" id="CHEBI:58115"/>
        <dbReference type="ChEBI" id="CHEBI:60487"/>
        <dbReference type="ChEBI" id="CHEBI:60493"/>
        <dbReference type="EC" id="2.7.8.26"/>
    </reaction>
</comment>
<comment type="catalytic activity">
    <reaction evidence="17 19">
        <text>alpha-ribazole + adenosylcob(III)inamide-GDP = adenosylcob(III)alamin + GMP + H(+)</text>
        <dbReference type="Rhea" id="RHEA:16049"/>
        <dbReference type="ChEBI" id="CHEBI:10329"/>
        <dbReference type="ChEBI" id="CHEBI:15378"/>
        <dbReference type="ChEBI" id="CHEBI:18408"/>
        <dbReference type="ChEBI" id="CHEBI:58115"/>
        <dbReference type="ChEBI" id="CHEBI:60487"/>
        <dbReference type="EC" id="2.7.8.26"/>
    </reaction>
</comment>
<feature type="transmembrane region" description="Helical" evidence="19">
    <location>
        <begin position="69"/>
        <end position="87"/>
    </location>
</feature>
<evidence type="ECO:0000256" key="18">
    <source>
        <dbReference type="ARBA" id="ARBA00049504"/>
    </source>
</evidence>
<evidence type="ECO:0000256" key="11">
    <source>
        <dbReference type="ARBA" id="ARBA00022842"/>
    </source>
</evidence>
<evidence type="ECO:0000256" key="1">
    <source>
        <dbReference type="ARBA" id="ARBA00001946"/>
    </source>
</evidence>
<evidence type="ECO:0000256" key="5">
    <source>
        <dbReference type="ARBA" id="ARBA00013200"/>
    </source>
</evidence>
<evidence type="ECO:0000256" key="12">
    <source>
        <dbReference type="ARBA" id="ARBA00022989"/>
    </source>
</evidence>
<dbReference type="GO" id="GO:0008818">
    <property type="term" value="F:cobalamin 5'-phosphate synthase activity"/>
    <property type="evidence" value="ECO:0007669"/>
    <property type="project" value="UniProtKB-UniRule"/>
</dbReference>
<dbReference type="EMBL" id="CP014327">
    <property type="protein sequence ID" value="AML51673.1"/>
    <property type="molecule type" value="Genomic_DNA"/>
</dbReference>
<keyword evidence="12 19" id="KW-1133">Transmembrane helix</keyword>
<feature type="transmembrane region" description="Helical" evidence="19">
    <location>
        <begin position="42"/>
        <end position="63"/>
    </location>
</feature>
<dbReference type="PANTHER" id="PTHR34148:SF1">
    <property type="entry name" value="ADENOSYLCOBINAMIDE-GDP RIBAZOLETRANSFERASE"/>
    <property type="match status" value="1"/>
</dbReference>
<evidence type="ECO:0000256" key="7">
    <source>
        <dbReference type="ARBA" id="ARBA00022475"/>
    </source>
</evidence>
<comment type="similarity">
    <text evidence="4 19">Belongs to the CobS family.</text>
</comment>
<dbReference type="Pfam" id="PF02654">
    <property type="entry name" value="CobS"/>
    <property type="match status" value="1"/>
</dbReference>
<dbReference type="GO" id="GO:0051073">
    <property type="term" value="F:adenosylcobinamide-GDP ribazoletransferase activity"/>
    <property type="evidence" value="ECO:0007669"/>
    <property type="project" value="UniProtKB-UniRule"/>
</dbReference>
<proteinExistence type="inferred from homology"/>
<dbReference type="GO" id="GO:0005886">
    <property type="term" value="C:plasma membrane"/>
    <property type="evidence" value="ECO:0007669"/>
    <property type="project" value="UniProtKB-SubCell"/>
</dbReference>
<evidence type="ECO:0000256" key="19">
    <source>
        <dbReference type="HAMAP-Rule" id="MF_00719"/>
    </source>
</evidence>
<evidence type="ECO:0000313" key="20">
    <source>
        <dbReference type="EMBL" id="AML51673.1"/>
    </source>
</evidence>
<dbReference type="HAMAP" id="MF_00719">
    <property type="entry name" value="CobS"/>
    <property type="match status" value="1"/>
</dbReference>
<feature type="transmembrane region" description="Helical" evidence="19">
    <location>
        <begin position="185"/>
        <end position="201"/>
    </location>
</feature>
<evidence type="ECO:0000256" key="13">
    <source>
        <dbReference type="ARBA" id="ARBA00023136"/>
    </source>
</evidence>
<evidence type="ECO:0000256" key="2">
    <source>
        <dbReference type="ARBA" id="ARBA00004651"/>
    </source>
</evidence>
<dbReference type="UniPathway" id="UPA00148">
    <property type="reaction ID" value="UER00238"/>
</dbReference>
<comment type="function">
    <text evidence="14 19">Joins adenosylcobinamide-GDP and alpha-ribazole to generate adenosylcobalamin (Ado-cobalamin). Also synthesizes adenosylcobalamin 5'-phosphate from adenosylcobinamide-GDP and alpha-ribazole 5'-phosphate.</text>
</comment>
<name>A0A126V039_9RHOB</name>
<evidence type="ECO:0000256" key="8">
    <source>
        <dbReference type="ARBA" id="ARBA00022573"/>
    </source>
</evidence>
<sequence length="256" mass="26456">MPQNDTPLMQVTDIPIALGILSRFPVEVSQEEAQKRAASAAWAYPIAGAAIGFAAVLAGWAAMAFGLPNVAVAGVVLATLIMVTGAMHEDGLADTFDGLWGGHTRERRLEIMKDSHVGAYGVLALAVSGLVRFGLILSLIISGHLWALIAISAVSRAPMALLMAKMEPARSMGLSHSVGRPRLETALLAVLIALLIGFLFLGGTILHGVLLAAIAVGALAWIAEKKIGGQTGDILGASQQLTEIAFLAAVVSALPA</sequence>
<evidence type="ECO:0000256" key="16">
    <source>
        <dbReference type="ARBA" id="ARBA00032853"/>
    </source>
</evidence>
<comment type="cofactor">
    <cofactor evidence="1 19">
        <name>Mg(2+)</name>
        <dbReference type="ChEBI" id="CHEBI:18420"/>
    </cofactor>
</comment>
<accession>A0A126V039</accession>
<keyword evidence="7 19" id="KW-1003">Cell membrane</keyword>
<keyword evidence="11 19" id="KW-0460">Magnesium</keyword>
<dbReference type="KEGG" id="hat:RC74_10735"/>
<evidence type="ECO:0000256" key="14">
    <source>
        <dbReference type="ARBA" id="ARBA00025228"/>
    </source>
</evidence>
<evidence type="ECO:0000256" key="4">
    <source>
        <dbReference type="ARBA" id="ARBA00010561"/>
    </source>
</evidence>
<evidence type="ECO:0000313" key="21">
    <source>
        <dbReference type="Proteomes" id="UP000070371"/>
    </source>
</evidence>
<dbReference type="AlphaFoldDB" id="A0A126V039"/>
<protein>
    <recommendedName>
        <fullName evidence="6 19">Adenosylcobinamide-GDP ribazoletransferase</fullName>
        <ecNumber evidence="5 19">2.7.8.26</ecNumber>
    </recommendedName>
    <alternativeName>
        <fullName evidence="16 19">Cobalamin synthase</fullName>
    </alternativeName>
    <alternativeName>
        <fullName evidence="15 19">Cobalamin-5'-phosphate synthase</fullName>
    </alternativeName>
</protein>